<name>A0A6J1MQX5_BICAN</name>
<dbReference type="AlphaFoldDB" id="A0A6J1MQX5"/>
<accession>A0A6J1MQX5</accession>
<dbReference type="KEGG" id="bany:112043881"/>
<dbReference type="Pfam" id="PF00248">
    <property type="entry name" value="Aldo_ket_red"/>
    <property type="match status" value="1"/>
</dbReference>
<gene>
    <name evidence="10" type="primary">LOC112043881</name>
</gene>
<feature type="domain" description="NADP-dependent oxidoreductase" evidence="8">
    <location>
        <begin position="36"/>
        <end position="308"/>
    </location>
</feature>
<dbReference type="Gene3D" id="3.20.20.100">
    <property type="entry name" value="NADP-dependent oxidoreductase domain"/>
    <property type="match status" value="1"/>
</dbReference>
<evidence type="ECO:0000256" key="3">
    <source>
        <dbReference type="ARBA" id="ARBA00023002"/>
    </source>
</evidence>
<dbReference type="PROSITE" id="PS00062">
    <property type="entry name" value="ALDOKETO_REDUCTASE_2"/>
    <property type="match status" value="1"/>
</dbReference>
<evidence type="ECO:0000313" key="10">
    <source>
        <dbReference type="RefSeq" id="XP_023935313.1"/>
    </source>
</evidence>
<evidence type="ECO:0000256" key="2">
    <source>
        <dbReference type="ARBA" id="ARBA00022857"/>
    </source>
</evidence>
<evidence type="ECO:0000313" key="9">
    <source>
        <dbReference type="Proteomes" id="UP001652582"/>
    </source>
</evidence>
<dbReference type="PRINTS" id="PR00069">
    <property type="entry name" value="ALDKETRDTASE"/>
</dbReference>
<keyword evidence="7" id="KW-0732">Signal</keyword>
<dbReference type="InterPro" id="IPR036812">
    <property type="entry name" value="NAD(P)_OxRdtase_dom_sf"/>
</dbReference>
<sequence>MAAFDICLFLCLFTAARAATVPTYEMNDGRQIPAVALGTYLGFDKNGAVKSQDNLLRDVILQAIDVGYRHFDTASIYSTEQEIGQAVRMKVEEGTVTREEIFITSKLWNTQHRREEVVKAVRDSLTKFGLDYIDLYLMHWPIGLNEDYSYSDVDYLDTWRGMEDAQQLGLVRSIGLSNFNRKQLERVIKEGSVKPAVLQIEIHPQLIQTSLVNYAQSQGVVVMGFSPFGSLVKRFGVDFPGPKLDDPTLSAIAKKYGKTTPQVVLRWIVERNIIPIPKTVKYSRLKENINIFDFELNEEEMQKINEFDDETRYTLPSFWQSHPYYPFDKIDNPVRNPFARS</sequence>
<evidence type="ECO:0000256" key="4">
    <source>
        <dbReference type="PIRSR" id="PIRSR000097-1"/>
    </source>
</evidence>
<dbReference type="PANTHER" id="PTHR11732">
    <property type="entry name" value="ALDO/KETO REDUCTASE"/>
    <property type="match status" value="1"/>
</dbReference>
<dbReference type="PIRSF" id="PIRSF000097">
    <property type="entry name" value="AKR"/>
    <property type="match status" value="1"/>
</dbReference>
<feature type="chain" id="PRO_5027023318" evidence="7">
    <location>
        <begin position="19"/>
        <end position="341"/>
    </location>
</feature>
<evidence type="ECO:0000256" key="7">
    <source>
        <dbReference type="SAM" id="SignalP"/>
    </source>
</evidence>
<dbReference type="InterPro" id="IPR020471">
    <property type="entry name" value="AKR"/>
</dbReference>
<dbReference type="GO" id="GO:0016491">
    <property type="term" value="F:oxidoreductase activity"/>
    <property type="evidence" value="ECO:0007669"/>
    <property type="project" value="UniProtKB-KW"/>
</dbReference>
<protein>
    <submittedName>
        <fullName evidence="10">Aldo-keto reductase AKR2E4</fullName>
    </submittedName>
</protein>
<keyword evidence="9" id="KW-1185">Reference proteome</keyword>
<evidence type="ECO:0000259" key="8">
    <source>
        <dbReference type="Pfam" id="PF00248"/>
    </source>
</evidence>
<dbReference type="InterPro" id="IPR018170">
    <property type="entry name" value="Aldo/ket_reductase_CS"/>
</dbReference>
<dbReference type="RefSeq" id="XP_023935313.1">
    <property type="nucleotide sequence ID" value="XM_024079545.2"/>
</dbReference>
<feature type="active site" description="Proton donor" evidence="4">
    <location>
        <position position="77"/>
    </location>
</feature>
<comment type="similarity">
    <text evidence="1">Belongs to the aldo/keto reductase family.</text>
</comment>
<dbReference type="PROSITE" id="PS00798">
    <property type="entry name" value="ALDOKETO_REDUCTASE_1"/>
    <property type="match status" value="1"/>
</dbReference>
<dbReference type="GeneID" id="112043881"/>
<feature type="signal peptide" evidence="7">
    <location>
        <begin position="1"/>
        <end position="18"/>
    </location>
</feature>
<evidence type="ECO:0000256" key="5">
    <source>
        <dbReference type="PIRSR" id="PIRSR000097-2"/>
    </source>
</evidence>
<proteinExistence type="inferred from homology"/>
<dbReference type="PROSITE" id="PS00063">
    <property type="entry name" value="ALDOKETO_REDUCTASE_3"/>
    <property type="match status" value="1"/>
</dbReference>
<dbReference type="Proteomes" id="UP001652582">
    <property type="component" value="Chromosome 18"/>
</dbReference>
<dbReference type="SUPFAM" id="SSF51430">
    <property type="entry name" value="NAD(P)-linked oxidoreductase"/>
    <property type="match status" value="1"/>
</dbReference>
<evidence type="ECO:0000256" key="1">
    <source>
        <dbReference type="ARBA" id="ARBA00007905"/>
    </source>
</evidence>
<dbReference type="OrthoDB" id="416253at2759"/>
<feature type="binding site" evidence="5">
    <location>
        <position position="139"/>
    </location>
    <ligand>
        <name>substrate</name>
    </ligand>
</feature>
<keyword evidence="3" id="KW-0560">Oxidoreductase</keyword>
<feature type="site" description="Lowers pKa of active site Tyr" evidence="6">
    <location>
        <position position="106"/>
    </location>
</feature>
<dbReference type="CDD" id="cd19116">
    <property type="entry name" value="AKR_AKR2E1-5"/>
    <property type="match status" value="1"/>
</dbReference>
<keyword evidence="2" id="KW-0521">NADP</keyword>
<dbReference type="InterPro" id="IPR044488">
    <property type="entry name" value="AKR2E"/>
</dbReference>
<dbReference type="InterPro" id="IPR023210">
    <property type="entry name" value="NADP_OxRdtase_dom"/>
</dbReference>
<evidence type="ECO:0000256" key="6">
    <source>
        <dbReference type="PIRSR" id="PIRSR000097-3"/>
    </source>
</evidence>
<organism evidence="9 10">
    <name type="scientific">Bicyclus anynana</name>
    <name type="common">Squinting bush brown butterfly</name>
    <dbReference type="NCBI Taxonomy" id="110368"/>
    <lineage>
        <taxon>Eukaryota</taxon>
        <taxon>Metazoa</taxon>
        <taxon>Ecdysozoa</taxon>
        <taxon>Arthropoda</taxon>
        <taxon>Hexapoda</taxon>
        <taxon>Insecta</taxon>
        <taxon>Pterygota</taxon>
        <taxon>Neoptera</taxon>
        <taxon>Endopterygota</taxon>
        <taxon>Lepidoptera</taxon>
        <taxon>Glossata</taxon>
        <taxon>Ditrysia</taxon>
        <taxon>Papilionoidea</taxon>
        <taxon>Nymphalidae</taxon>
        <taxon>Satyrinae</taxon>
        <taxon>Satyrini</taxon>
        <taxon>Mycalesina</taxon>
        <taxon>Bicyclus</taxon>
    </lineage>
</organism>
<dbReference type="FunFam" id="3.20.20.100:FF:000006">
    <property type="entry name" value="Aldo-keto reductase family 1 member A1"/>
    <property type="match status" value="1"/>
</dbReference>
<reference evidence="10" key="1">
    <citation type="submission" date="2025-08" db="UniProtKB">
        <authorList>
            <consortium name="RefSeq"/>
        </authorList>
    </citation>
    <scope>IDENTIFICATION</scope>
</reference>